<feature type="active site" evidence="5">
    <location>
        <position position="236"/>
    </location>
</feature>
<keyword evidence="11" id="KW-1185">Reference proteome</keyword>
<feature type="site" description="Important for catalytic activity" evidence="7">
    <location>
        <position position="394"/>
    </location>
</feature>
<dbReference type="Pfam" id="PF03372">
    <property type="entry name" value="Exo_endo_phos"/>
    <property type="match status" value="1"/>
</dbReference>
<dbReference type="GO" id="GO:0005634">
    <property type="term" value="C:nucleus"/>
    <property type="evidence" value="ECO:0007669"/>
    <property type="project" value="TreeGrafter"/>
</dbReference>
<keyword evidence="10" id="KW-0255">Endonuclease</keyword>
<feature type="region of interest" description="Disordered" evidence="8">
    <location>
        <begin position="200"/>
        <end position="224"/>
    </location>
</feature>
<evidence type="ECO:0000256" key="3">
    <source>
        <dbReference type="ARBA" id="ARBA00022801"/>
    </source>
</evidence>
<dbReference type="Gene3D" id="3.60.10.10">
    <property type="entry name" value="Endonuclease/exonuclease/phosphatase"/>
    <property type="match status" value="1"/>
</dbReference>
<accession>A0AAJ0M2D2</accession>
<dbReference type="AlphaFoldDB" id="A0AAJ0M2D2"/>
<reference evidence="10" key="2">
    <citation type="submission" date="2023-06" db="EMBL/GenBank/DDBJ databases">
        <authorList>
            <consortium name="Lawrence Berkeley National Laboratory"/>
            <person name="Mondo S.J."/>
            <person name="Hensen N."/>
            <person name="Bonometti L."/>
            <person name="Westerberg I."/>
            <person name="Brannstrom I.O."/>
            <person name="Guillou S."/>
            <person name="Cros-Aarteil S."/>
            <person name="Calhoun S."/>
            <person name="Haridas S."/>
            <person name="Kuo A."/>
            <person name="Pangilinan J."/>
            <person name="Riley R."/>
            <person name="Labutti K."/>
            <person name="Andreopoulos B."/>
            <person name="Lipzen A."/>
            <person name="Chen C."/>
            <person name="Yanf M."/>
            <person name="Daum C."/>
            <person name="Ng V."/>
            <person name="Clum A."/>
            <person name="Steindorff A."/>
            <person name="Ohm R."/>
            <person name="Martin F."/>
            <person name="Silar P."/>
            <person name="Natvig D."/>
            <person name="Lalanne C."/>
            <person name="Gautier V."/>
            <person name="Ament-Velasquez S.L."/>
            <person name="Kruys A."/>
            <person name="Hutchinson M.I."/>
            <person name="Powell A.J."/>
            <person name="Barry K."/>
            <person name="Miller A.N."/>
            <person name="Grigoriev I.V."/>
            <person name="Debuchy R."/>
            <person name="Gladieux P."/>
            <person name="Thoren M.H."/>
            <person name="Johannesson H."/>
        </authorList>
    </citation>
    <scope>NUCLEOTIDE SEQUENCE</scope>
    <source>
        <strain evidence="10">CBS 333.67</strain>
    </source>
</reference>
<feature type="compositionally biased region" description="Basic and acidic residues" evidence="8">
    <location>
        <begin position="212"/>
        <end position="224"/>
    </location>
</feature>
<evidence type="ECO:0000313" key="11">
    <source>
        <dbReference type="Proteomes" id="UP001273166"/>
    </source>
</evidence>
<dbReference type="SUPFAM" id="SSF56219">
    <property type="entry name" value="DNase I-like"/>
    <property type="match status" value="1"/>
</dbReference>
<keyword evidence="6" id="KW-0464">Manganese</keyword>
<feature type="site" description="Transition state stabilizer" evidence="7">
    <location>
        <position position="290"/>
    </location>
</feature>
<feature type="active site" description="Proton acceptor" evidence="5">
    <location>
        <position position="425"/>
    </location>
</feature>
<comment type="caution">
    <text evidence="10">The sequence shown here is derived from an EMBL/GenBank/DDBJ whole genome shotgun (WGS) entry which is preliminary data.</text>
</comment>
<evidence type="ECO:0000256" key="1">
    <source>
        <dbReference type="ARBA" id="ARBA00007092"/>
    </source>
</evidence>
<proteinExistence type="inferred from homology"/>
<feature type="site" description="Interaction with DNA substrate" evidence="7">
    <location>
        <position position="425"/>
    </location>
</feature>
<keyword evidence="3" id="KW-0378">Hydrolase</keyword>
<dbReference type="InterPro" id="IPR036691">
    <property type="entry name" value="Endo/exonu/phosph_ase_sf"/>
</dbReference>
<dbReference type="Proteomes" id="UP001273166">
    <property type="component" value="Unassembled WGS sequence"/>
</dbReference>
<feature type="region of interest" description="Disordered" evidence="8">
    <location>
        <begin position="336"/>
        <end position="356"/>
    </location>
</feature>
<feature type="binding site" evidence="6">
    <location>
        <position position="290"/>
    </location>
    <ligand>
        <name>Mg(2+)</name>
        <dbReference type="ChEBI" id="CHEBI:18420"/>
        <label>1</label>
    </ligand>
</feature>
<dbReference type="GO" id="GO:0046872">
    <property type="term" value="F:metal ion binding"/>
    <property type="evidence" value="ECO:0007669"/>
    <property type="project" value="UniProtKB-KW"/>
</dbReference>
<sequence>MMNRDISPPPAKRRRVAPAAISAFTDSESKGKITKEDMRLPSIRLFSWNINGIGPLLPSQTTRITSFFKPLNGDWDNSPAAGQPKLNGLRAFLSRHNWPEVLFLQELKIAEGDSKTLAALLSALNTPSSAEGDKAPADTRTYTLDAALPRDRFNVRGFQGKLYGVGTILRTDFAREHVARVRDVDWDREGRVSIVELKNKKKKKRRLTQSQQHEHDNDDTTDAEDYRRPLALINVYAVNGTSAPYRSPRDGGRAVGTRHDHKRAFHSRLRDECLALEARGFHVVVAGDVNVARGRLDGYPNLRSFPREHCANRADFNVKFFGPEDNARAQAYCGVHDKEGGDGEKEEEKEEQKEKEKERCLDAVDVFRAMHGAERRYTYYPRSGEWGSSCDRVDMVFVSKGLWGAGQVLGTGILDTPQERGLSDHVPLWVEIAMAGSVNRASEAS</sequence>
<evidence type="ECO:0000256" key="5">
    <source>
        <dbReference type="PIRSR" id="PIRSR604808-1"/>
    </source>
</evidence>
<protein>
    <submittedName>
        <fullName evidence="10">Endonuclease/exonuclease/phosphatase</fullName>
    </submittedName>
</protein>
<dbReference type="GO" id="GO:0006284">
    <property type="term" value="P:base-excision repair"/>
    <property type="evidence" value="ECO:0007669"/>
    <property type="project" value="TreeGrafter"/>
</dbReference>
<feature type="binding site" evidence="6">
    <location>
        <position position="425"/>
    </location>
    <ligand>
        <name>Mg(2+)</name>
        <dbReference type="ChEBI" id="CHEBI:18420"/>
        <label>1</label>
    </ligand>
</feature>
<evidence type="ECO:0000256" key="7">
    <source>
        <dbReference type="PIRSR" id="PIRSR604808-3"/>
    </source>
</evidence>
<dbReference type="InterPro" id="IPR005135">
    <property type="entry name" value="Endo/exonuclease/phosphatase"/>
</dbReference>
<dbReference type="PANTHER" id="PTHR22748">
    <property type="entry name" value="AP ENDONUCLEASE"/>
    <property type="match status" value="1"/>
</dbReference>
<dbReference type="EMBL" id="JAUDZG010000003">
    <property type="protein sequence ID" value="KAK3306500.1"/>
    <property type="molecule type" value="Genomic_DNA"/>
</dbReference>
<dbReference type="PROSITE" id="PS51435">
    <property type="entry name" value="AP_NUCLEASE_F1_4"/>
    <property type="match status" value="1"/>
</dbReference>
<dbReference type="GeneID" id="87880732"/>
<feature type="domain" description="Endonuclease/exonuclease/phosphatase" evidence="9">
    <location>
        <begin position="47"/>
        <end position="425"/>
    </location>
</feature>
<reference evidence="10" key="1">
    <citation type="journal article" date="2023" name="Mol. Phylogenet. Evol.">
        <title>Genome-scale phylogeny and comparative genomics of the fungal order Sordariales.</title>
        <authorList>
            <person name="Hensen N."/>
            <person name="Bonometti L."/>
            <person name="Westerberg I."/>
            <person name="Brannstrom I.O."/>
            <person name="Guillou S."/>
            <person name="Cros-Aarteil S."/>
            <person name="Calhoun S."/>
            <person name="Haridas S."/>
            <person name="Kuo A."/>
            <person name="Mondo S."/>
            <person name="Pangilinan J."/>
            <person name="Riley R."/>
            <person name="LaButti K."/>
            <person name="Andreopoulos B."/>
            <person name="Lipzen A."/>
            <person name="Chen C."/>
            <person name="Yan M."/>
            <person name="Daum C."/>
            <person name="Ng V."/>
            <person name="Clum A."/>
            <person name="Steindorff A."/>
            <person name="Ohm R.A."/>
            <person name="Martin F."/>
            <person name="Silar P."/>
            <person name="Natvig D.O."/>
            <person name="Lalanne C."/>
            <person name="Gautier V."/>
            <person name="Ament-Velasquez S.L."/>
            <person name="Kruys A."/>
            <person name="Hutchinson M.I."/>
            <person name="Powell A.J."/>
            <person name="Barry K."/>
            <person name="Miller A.N."/>
            <person name="Grigoriev I.V."/>
            <person name="Debuchy R."/>
            <person name="Gladieux P."/>
            <person name="Hiltunen Thoren M."/>
            <person name="Johannesson H."/>
        </authorList>
    </citation>
    <scope>NUCLEOTIDE SEQUENCE</scope>
    <source>
        <strain evidence="10">CBS 333.67</strain>
    </source>
</reference>
<keyword evidence="10" id="KW-0540">Nuclease</keyword>
<keyword evidence="4 6" id="KW-0460">Magnesium</keyword>
<dbReference type="GO" id="GO:0008311">
    <property type="term" value="F:double-stranded DNA 3'-5' DNA exonuclease activity"/>
    <property type="evidence" value="ECO:0007669"/>
    <property type="project" value="TreeGrafter"/>
</dbReference>
<feature type="binding site" evidence="6">
    <location>
        <position position="106"/>
    </location>
    <ligand>
        <name>Mg(2+)</name>
        <dbReference type="ChEBI" id="CHEBI:18420"/>
        <label>1</label>
    </ligand>
</feature>
<feature type="binding site" evidence="6">
    <location>
        <position position="424"/>
    </location>
    <ligand>
        <name>Mg(2+)</name>
        <dbReference type="ChEBI" id="CHEBI:18420"/>
        <label>1</label>
    </ligand>
</feature>
<feature type="binding site" evidence="6">
    <location>
        <position position="288"/>
    </location>
    <ligand>
        <name>Mg(2+)</name>
        <dbReference type="ChEBI" id="CHEBI:18420"/>
        <label>1</label>
    </ligand>
</feature>
<evidence type="ECO:0000256" key="8">
    <source>
        <dbReference type="SAM" id="MobiDB-lite"/>
    </source>
</evidence>
<feature type="active site" description="Proton donor/acceptor" evidence="5">
    <location>
        <position position="288"/>
    </location>
</feature>
<gene>
    <name evidence="10" type="ORF">B0T15DRAFT_142928</name>
</gene>
<comment type="cofactor">
    <cofactor evidence="6">
        <name>Mg(2+)</name>
        <dbReference type="ChEBI" id="CHEBI:18420"/>
    </cofactor>
    <cofactor evidence="6">
        <name>Mn(2+)</name>
        <dbReference type="ChEBI" id="CHEBI:29035"/>
    </cofactor>
    <text evidence="6">Probably binds two magnesium or manganese ions per subunit.</text>
</comment>
<comment type="similarity">
    <text evidence="1">Belongs to the DNA repair enzymes AP/ExoA family.</text>
</comment>
<name>A0AAJ0M2D2_9PEZI</name>
<dbReference type="InterPro" id="IPR004808">
    <property type="entry name" value="AP_endonuc_1"/>
</dbReference>
<feature type="binding site" evidence="6">
    <location>
        <position position="49"/>
    </location>
    <ligand>
        <name>Mg(2+)</name>
        <dbReference type="ChEBI" id="CHEBI:18420"/>
        <label>1</label>
    </ligand>
</feature>
<keyword evidence="2 6" id="KW-0479">Metal-binding</keyword>
<dbReference type="RefSeq" id="XP_062722280.1">
    <property type="nucleotide sequence ID" value="XM_062861903.1"/>
</dbReference>
<dbReference type="GO" id="GO:0008081">
    <property type="term" value="F:phosphoric diester hydrolase activity"/>
    <property type="evidence" value="ECO:0007669"/>
    <property type="project" value="TreeGrafter"/>
</dbReference>
<evidence type="ECO:0000259" key="9">
    <source>
        <dbReference type="Pfam" id="PF03372"/>
    </source>
</evidence>
<evidence type="ECO:0000256" key="4">
    <source>
        <dbReference type="ARBA" id="ARBA00022842"/>
    </source>
</evidence>
<dbReference type="GO" id="GO:0003906">
    <property type="term" value="F:DNA-(apurinic or apyrimidinic site) endonuclease activity"/>
    <property type="evidence" value="ECO:0007669"/>
    <property type="project" value="TreeGrafter"/>
</dbReference>
<evidence type="ECO:0000256" key="2">
    <source>
        <dbReference type="ARBA" id="ARBA00022723"/>
    </source>
</evidence>
<evidence type="ECO:0000256" key="6">
    <source>
        <dbReference type="PIRSR" id="PIRSR604808-2"/>
    </source>
</evidence>
<evidence type="ECO:0000313" key="10">
    <source>
        <dbReference type="EMBL" id="KAK3306500.1"/>
    </source>
</evidence>
<dbReference type="PANTHER" id="PTHR22748:SF14">
    <property type="entry name" value="ENDONUCLEASE_EXONUCLEASE_PHOSPHATASE DOMAIN-CONTAINING PROTEIN"/>
    <property type="match status" value="1"/>
</dbReference>
<organism evidence="10 11">
    <name type="scientific">Chaetomium strumarium</name>
    <dbReference type="NCBI Taxonomy" id="1170767"/>
    <lineage>
        <taxon>Eukaryota</taxon>
        <taxon>Fungi</taxon>
        <taxon>Dikarya</taxon>
        <taxon>Ascomycota</taxon>
        <taxon>Pezizomycotina</taxon>
        <taxon>Sordariomycetes</taxon>
        <taxon>Sordariomycetidae</taxon>
        <taxon>Sordariales</taxon>
        <taxon>Chaetomiaceae</taxon>
        <taxon>Chaetomium</taxon>
    </lineage>
</organism>